<dbReference type="Proteomes" id="UP000887116">
    <property type="component" value="Unassembled WGS sequence"/>
</dbReference>
<protein>
    <submittedName>
        <fullName evidence="1">Uncharacterized protein</fullName>
    </submittedName>
</protein>
<name>A0A8X6L310_TRICU</name>
<dbReference type="AlphaFoldDB" id="A0A8X6L310"/>
<reference evidence="1" key="1">
    <citation type="submission" date="2020-07" db="EMBL/GenBank/DDBJ databases">
        <title>Multicomponent nature underlies the extraordinary mechanical properties of spider dragline silk.</title>
        <authorList>
            <person name="Kono N."/>
            <person name="Nakamura H."/>
            <person name="Mori M."/>
            <person name="Yoshida Y."/>
            <person name="Ohtoshi R."/>
            <person name="Malay A.D."/>
            <person name="Moran D.A.P."/>
            <person name="Tomita M."/>
            <person name="Numata K."/>
            <person name="Arakawa K."/>
        </authorList>
    </citation>
    <scope>NUCLEOTIDE SEQUENCE</scope>
</reference>
<comment type="caution">
    <text evidence="1">The sequence shown here is derived from an EMBL/GenBank/DDBJ whole genome shotgun (WGS) entry which is preliminary data.</text>
</comment>
<dbReference type="EMBL" id="BMAO01004293">
    <property type="protein sequence ID" value="GFQ93636.1"/>
    <property type="molecule type" value="Genomic_DNA"/>
</dbReference>
<evidence type="ECO:0000313" key="1">
    <source>
        <dbReference type="EMBL" id="GFQ93636.1"/>
    </source>
</evidence>
<accession>A0A8X6L310</accession>
<keyword evidence="2" id="KW-1185">Reference proteome</keyword>
<proteinExistence type="predicted"/>
<evidence type="ECO:0000313" key="2">
    <source>
        <dbReference type="Proteomes" id="UP000887116"/>
    </source>
</evidence>
<sequence length="158" mass="17384">MARQMLITSEIGRLINSHRNFSAYLEISDIAMNQLFRGMLKSIRAETTSSLEFRRFLGDGLSIYANFLYSSAGAHLPCCANADGGVTVPSTIIYAEASTHAHRPGRICSRIYPHPTGPLLGYPRGKRRVSDLESIPLTLSRDLITSVPESPLCTIICK</sequence>
<gene>
    <name evidence="1" type="ORF">TNCT_514911</name>
</gene>
<organism evidence="1 2">
    <name type="scientific">Trichonephila clavata</name>
    <name type="common">Joro spider</name>
    <name type="synonym">Nephila clavata</name>
    <dbReference type="NCBI Taxonomy" id="2740835"/>
    <lineage>
        <taxon>Eukaryota</taxon>
        <taxon>Metazoa</taxon>
        <taxon>Ecdysozoa</taxon>
        <taxon>Arthropoda</taxon>
        <taxon>Chelicerata</taxon>
        <taxon>Arachnida</taxon>
        <taxon>Araneae</taxon>
        <taxon>Araneomorphae</taxon>
        <taxon>Entelegynae</taxon>
        <taxon>Araneoidea</taxon>
        <taxon>Nephilidae</taxon>
        <taxon>Trichonephila</taxon>
    </lineage>
</organism>